<dbReference type="Pfam" id="PF07859">
    <property type="entry name" value="Abhydrolase_3"/>
    <property type="match status" value="1"/>
</dbReference>
<dbReference type="AlphaFoldDB" id="A0A511MQH6"/>
<evidence type="ECO:0000259" key="3">
    <source>
        <dbReference type="Pfam" id="PF07859"/>
    </source>
</evidence>
<accession>A0A511MQH6</accession>
<keyword evidence="5" id="KW-1185">Reference proteome</keyword>
<dbReference type="Proteomes" id="UP000321424">
    <property type="component" value="Unassembled WGS sequence"/>
</dbReference>
<dbReference type="PANTHER" id="PTHR48081:SF30">
    <property type="entry name" value="ACETYL-HYDROLASE LIPR-RELATED"/>
    <property type="match status" value="1"/>
</dbReference>
<dbReference type="GO" id="GO:0004806">
    <property type="term" value="F:triacylglycerol lipase activity"/>
    <property type="evidence" value="ECO:0007669"/>
    <property type="project" value="TreeGrafter"/>
</dbReference>
<evidence type="ECO:0000256" key="1">
    <source>
        <dbReference type="ARBA" id="ARBA00010515"/>
    </source>
</evidence>
<proteinExistence type="inferred from homology"/>
<dbReference type="PANTHER" id="PTHR48081">
    <property type="entry name" value="AB HYDROLASE SUPERFAMILY PROTEIN C4A8.06C"/>
    <property type="match status" value="1"/>
</dbReference>
<gene>
    <name evidence="4" type="ORF">NN4_73630</name>
</gene>
<dbReference type="RefSeq" id="WP_147140713.1">
    <property type="nucleotide sequence ID" value="NZ_BJXA01000078.1"/>
</dbReference>
<evidence type="ECO:0000313" key="5">
    <source>
        <dbReference type="Proteomes" id="UP000321424"/>
    </source>
</evidence>
<evidence type="ECO:0000313" key="4">
    <source>
        <dbReference type="EMBL" id="GEM42844.1"/>
    </source>
</evidence>
<reference evidence="4 5" key="1">
    <citation type="submission" date="2019-07" db="EMBL/GenBank/DDBJ databases">
        <title>Whole genome shotgun sequence of Nocardia ninae NBRC 108245.</title>
        <authorList>
            <person name="Hosoyama A."/>
            <person name="Uohara A."/>
            <person name="Ohji S."/>
            <person name="Ichikawa N."/>
        </authorList>
    </citation>
    <scope>NUCLEOTIDE SEQUENCE [LARGE SCALE GENOMIC DNA]</scope>
    <source>
        <strain evidence="4 5">NBRC 108245</strain>
    </source>
</reference>
<feature type="domain" description="Alpha/beta hydrolase fold-3" evidence="3">
    <location>
        <begin position="74"/>
        <end position="270"/>
    </location>
</feature>
<keyword evidence="2" id="KW-0378">Hydrolase</keyword>
<sequence>MRDLNLPLPVARAVLRPIFRATLNQRAPWWLQRRLLELGSVAQLVPAGTTVQRIRLGGRPAERLTATPTPTGAVLYLHGGGYAVGSPATHRSLAARLAHRTGAAVYVPDYRLAPEHPFPAALDDAEAAFLELVDSADYRPDQIALAGDSAGGGLSLATAQRLIARHGHTPAALGLIAPWTDPNQIPERDGDLVINRLWSRACAAAYLGGGDSSDPGYAPLTGVLVGLPPTYVQVDVDELLHGQCGDLVAALRAAGVTVRFTESTGLWHVAQLQAALVAPAAAALSELAAFLREAIQPADVRDLG</sequence>
<name>A0A511MQH6_9NOCA</name>
<dbReference type="PROSITE" id="PS01173">
    <property type="entry name" value="LIPASE_GDXG_HIS"/>
    <property type="match status" value="1"/>
</dbReference>
<dbReference type="OrthoDB" id="9803828at2"/>
<protein>
    <submittedName>
        <fullName evidence="4">Esterase</fullName>
    </submittedName>
</protein>
<dbReference type="InterPro" id="IPR013094">
    <property type="entry name" value="AB_hydrolase_3"/>
</dbReference>
<comment type="caution">
    <text evidence="4">The sequence shown here is derived from an EMBL/GenBank/DDBJ whole genome shotgun (WGS) entry which is preliminary data.</text>
</comment>
<organism evidence="4 5">
    <name type="scientific">Nocardia ninae NBRC 108245</name>
    <dbReference type="NCBI Taxonomy" id="1210091"/>
    <lineage>
        <taxon>Bacteria</taxon>
        <taxon>Bacillati</taxon>
        <taxon>Actinomycetota</taxon>
        <taxon>Actinomycetes</taxon>
        <taxon>Mycobacteriales</taxon>
        <taxon>Nocardiaceae</taxon>
        <taxon>Nocardia</taxon>
    </lineage>
</organism>
<comment type="similarity">
    <text evidence="1">Belongs to the 'GDXG' lipolytic enzyme family.</text>
</comment>
<evidence type="ECO:0000256" key="2">
    <source>
        <dbReference type="ARBA" id="ARBA00022801"/>
    </source>
</evidence>
<dbReference type="InterPro" id="IPR050300">
    <property type="entry name" value="GDXG_lipolytic_enzyme"/>
</dbReference>
<dbReference type="InterPro" id="IPR029058">
    <property type="entry name" value="AB_hydrolase_fold"/>
</dbReference>
<dbReference type="InterPro" id="IPR002168">
    <property type="entry name" value="Lipase_GDXG_HIS_AS"/>
</dbReference>
<dbReference type="Gene3D" id="3.40.50.1820">
    <property type="entry name" value="alpha/beta hydrolase"/>
    <property type="match status" value="1"/>
</dbReference>
<dbReference type="EMBL" id="BJXA01000078">
    <property type="protein sequence ID" value="GEM42844.1"/>
    <property type="molecule type" value="Genomic_DNA"/>
</dbReference>
<dbReference type="SUPFAM" id="SSF53474">
    <property type="entry name" value="alpha/beta-Hydrolases"/>
    <property type="match status" value="1"/>
</dbReference>